<feature type="transmembrane region" description="Helical" evidence="1">
    <location>
        <begin position="12"/>
        <end position="38"/>
    </location>
</feature>
<dbReference type="Gene3D" id="3.30.70.60">
    <property type="match status" value="1"/>
</dbReference>
<evidence type="ECO:0000256" key="1">
    <source>
        <dbReference type="SAM" id="Phobius"/>
    </source>
</evidence>
<keyword evidence="3" id="KW-1185">Reference proteome</keyword>
<dbReference type="STRING" id="675511.GCA_000341735_01981"/>
<organism evidence="2 3">
    <name type="scientific">Methylotuvimicrobium buryatense</name>
    <name type="common">Methylomicrobium buryatense</name>
    <dbReference type="NCBI Taxonomy" id="95641"/>
    <lineage>
        <taxon>Bacteria</taxon>
        <taxon>Pseudomonadati</taxon>
        <taxon>Pseudomonadota</taxon>
        <taxon>Gammaproteobacteria</taxon>
        <taxon>Methylococcales</taxon>
        <taxon>Methylococcaceae</taxon>
        <taxon>Methylotuvimicrobium</taxon>
    </lineage>
</organism>
<accession>A0A4P9UKE5</accession>
<dbReference type="InterPro" id="IPR014717">
    <property type="entry name" value="Transl_elong_EF1B/ribsomal_bS6"/>
</dbReference>
<keyword evidence="1" id="KW-0472">Membrane</keyword>
<sequence>MTLLDKYPPQRLVAVGLLIAVVLMVIGFLMVPLINAALDLREEKHELLFRLDRYQRITDKKEAVTANVEKIKQANAAQSFFSRHKSEALASAELQQSVRAAIANAGAELISTQVLPSKTEGQYSRIAIKIRMNADMEAFRSVLLQLESAVPFIMIDDLDIRPERGVRNRITRKIEPSNKMNISFQASGFMGKEP</sequence>
<dbReference type="InterPro" id="IPR034756">
    <property type="entry name" value="T2SSM_b"/>
</dbReference>
<reference evidence="3" key="1">
    <citation type="journal article" date="2019" name="J. Bacteriol.">
        <title>A Mutagenic Screen Identifies a TonB-Dependent Receptor Required for the Lanthanide Metal Switch in the Type I Methanotroph 'Methylotuvimicrobium buryatense' 5GB1C.</title>
        <authorList>
            <person name="Groom J.D."/>
            <person name="Ford S.M."/>
            <person name="Pesesky M.W."/>
            <person name="Lidstrom M.E."/>
        </authorList>
    </citation>
    <scope>NUCLEOTIDE SEQUENCE [LARGE SCALE GENOMIC DNA]</scope>
    <source>
        <strain evidence="3">5GB1C</strain>
    </source>
</reference>
<dbReference type="RefSeq" id="WP_017840518.1">
    <property type="nucleotide sequence ID" value="NZ_CP035467.1"/>
</dbReference>
<gene>
    <name evidence="2" type="ORF">EQU24_05150</name>
</gene>
<dbReference type="AlphaFoldDB" id="A0A4P9UKE5"/>
<dbReference type="Proteomes" id="UP000305881">
    <property type="component" value="Chromosome"/>
</dbReference>
<dbReference type="Pfam" id="PF10741">
    <property type="entry name" value="T2SSM_b"/>
    <property type="match status" value="1"/>
</dbReference>
<dbReference type="EMBL" id="CP035467">
    <property type="protein sequence ID" value="QCW81702.1"/>
    <property type="molecule type" value="Genomic_DNA"/>
</dbReference>
<dbReference type="OrthoDB" id="5566245at2"/>
<keyword evidence="1" id="KW-0812">Transmembrane</keyword>
<dbReference type="NCBIfam" id="NF040576">
    <property type="entry name" value="T2SS_GspM_XpsM"/>
    <property type="match status" value="1"/>
</dbReference>
<dbReference type="KEGG" id="mbur:EQU24_05150"/>
<name>A0A4P9UKE5_METBY</name>
<evidence type="ECO:0000313" key="3">
    <source>
        <dbReference type="Proteomes" id="UP000305881"/>
    </source>
</evidence>
<proteinExistence type="predicted"/>
<evidence type="ECO:0000313" key="2">
    <source>
        <dbReference type="EMBL" id="QCW81702.1"/>
    </source>
</evidence>
<protein>
    <submittedName>
        <fullName evidence="2">General secretion pathway protein GspM</fullName>
    </submittedName>
</protein>
<keyword evidence="1" id="KW-1133">Transmembrane helix</keyword>